<dbReference type="STRING" id="679926.Mpet_0100"/>
<dbReference type="EMBL" id="CP002117">
    <property type="protein sequence ID" value="ADN34881.1"/>
    <property type="molecule type" value="Genomic_DNA"/>
</dbReference>
<keyword evidence="3" id="KW-1185">Reference proteome</keyword>
<organism evidence="2 3">
    <name type="scientific">Methanolacinia petrolearia (strain DSM 11571 / OCM 486 / SEBR 4847)</name>
    <name type="common">Methanoplanus petrolearius</name>
    <dbReference type="NCBI Taxonomy" id="679926"/>
    <lineage>
        <taxon>Archaea</taxon>
        <taxon>Methanobacteriati</taxon>
        <taxon>Methanobacteriota</taxon>
        <taxon>Stenosarchaea group</taxon>
        <taxon>Methanomicrobia</taxon>
        <taxon>Methanomicrobiales</taxon>
        <taxon>Methanomicrobiaceae</taxon>
        <taxon>Methanolacinia</taxon>
    </lineage>
</organism>
<evidence type="ECO:0000256" key="1">
    <source>
        <dbReference type="SAM" id="Phobius"/>
    </source>
</evidence>
<feature type="transmembrane region" description="Helical" evidence="1">
    <location>
        <begin position="98"/>
        <end position="120"/>
    </location>
</feature>
<feature type="transmembrane region" description="Helical" evidence="1">
    <location>
        <begin position="189"/>
        <end position="212"/>
    </location>
</feature>
<keyword evidence="1" id="KW-0812">Transmembrane</keyword>
<dbReference type="Proteomes" id="UP000006565">
    <property type="component" value="Chromosome"/>
</dbReference>
<accession>E1RDZ0</accession>
<keyword evidence="1" id="KW-1133">Transmembrane helix</keyword>
<name>E1RDZ0_METP4</name>
<protein>
    <recommendedName>
        <fullName evidence="4">Yip1 domain-containing protein</fullName>
    </recommendedName>
</protein>
<dbReference type="OrthoDB" id="386521at2157"/>
<reference evidence="2 3" key="1">
    <citation type="journal article" date="2010" name="Stand. Genomic Sci.">
        <title>Complete genome sequence of Methanoplanus petrolearius type strain (SEBR 4847).</title>
        <authorList>
            <person name="Brambilla E."/>
            <person name="Djao O.D."/>
            <person name="Daligault H."/>
            <person name="Lapidus A."/>
            <person name="Lucas S."/>
            <person name="Hammon N."/>
            <person name="Nolan M."/>
            <person name="Tice H."/>
            <person name="Cheng J.F."/>
            <person name="Han C."/>
            <person name="Tapia R."/>
            <person name="Goodwin L."/>
            <person name="Pitluck S."/>
            <person name="Liolios K."/>
            <person name="Ivanova N."/>
            <person name="Mavromatis K."/>
            <person name="Mikhailova N."/>
            <person name="Pati A."/>
            <person name="Chen A."/>
            <person name="Palaniappan K."/>
            <person name="Land M."/>
            <person name="Hauser L."/>
            <person name="Chang Y.J."/>
            <person name="Jeffries C.D."/>
            <person name="Rohde M."/>
            <person name="Spring S."/>
            <person name="Sikorski J."/>
            <person name="Goker M."/>
            <person name="Woyke T."/>
            <person name="Bristow J."/>
            <person name="Eisen J.A."/>
            <person name="Markowitz V."/>
            <person name="Hugenholtz P."/>
            <person name="Kyrpides N.C."/>
            <person name="Klenk H.P."/>
        </authorList>
    </citation>
    <scope>NUCLEOTIDE SEQUENCE [LARGE SCALE GENOMIC DNA]</scope>
    <source>
        <strain evidence="3">DSM 11571 / OCM 486 / SEBR 4847</strain>
    </source>
</reference>
<feature type="transmembrane region" description="Helical" evidence="1">
    <location>
        <begin position="132"/>
        <end position="152"/>
    </location>
</feature>
<feature type="transmembrane region" description="Helical" evidence="1">
    <location>
        <begin position="47"/>
        <end position="67"/>
    </location>
</feature>
<dbReference type="GeneID" id="9742538"/>
<dbReference type="HOGENOM" id="CLU_1253600_0_0_2"/>
<evidence type="ECO:0000313" key="2">
    <source>
        <dbReference type="EMBL" id="ADN34881.1"/>
    </source>
</evidence>
<feature type="transmembrane region" description="Helical" evidence="1">
    <location>
        <begin position="158"/>
        <end position="177"/>
    </location>
</feature>
<evidence type="ECO:0008006" key="4">
    <source>
        <dbReference type="Google" id="ProtNLM"/>
    </source>
</evidence>
<sequence length="220" mass="25682">MKEITVDKPLSSEESENEVSIDYLHLIYLLYRHPSQAFRIVNSEKTVHGIVFFVVFVFILTFFYSLYIYYFSGIFYYDLSPISIITVIFDGIRNGLVIVIKYLLLFGIGAVFLLFLLWIIQSKIPVIQSLSVIFYSCAIAYPFTLLRYFIYIPSEYSLLSYGLFYLYLLPLAFLEYIGLKDLLKTKHHLILIGVLITIVIQYLIFEPVYLFISGILNVIF</sequence>
<dbReference type="RefSeq" id="WP_013328060.1">
    <property type="nucleotide sequence ID" value="NC_014507.1"/>
</dbReference>
<keyword evidence="1" id="KW-0472">Membrane</keyword>
<dbReference type="KEGG" id="mpi:Mpet_0100"/>
<proteinExistence type="predicted"/>
<dbReference type="AlphaFoldDB" id="E1RDZ0"/>
<gene>
    <name evidence="2" type="ordered locus">Mpet_0100</name>
</gene>
<evidence type="ECO:0000313" key="3">
    <source>
        <dbReference type="Proteomes" id="UP000006565"/>
    </source>
</evidence>